<dbReference type="SUPFAM" id="SSF55073">
    <property type="entry name" value="Nucleotide cyclase"/>
    <property type="match status" value="1"/>
</dbReference>
<sequence length="653" mass="74273">MEHLGMEVFSPFETEMDQLANRYGDKPELALKYLAELKAKTTIPVEIATAQAYRCGLLSGLRKLKDIPAVISELESVPADGGQRQAKLAAVELCKLYALDETERGKYDSLVAAAFHFIKSAQAPTLRYWISTMYVDMTSRQGRARDAMEAAKIALNVARSNNDTRRQSTALRDLALIEVDFGSKEDALTHIDEAIRMAQTGNVPASELEYMLNRGFILTALQQIKDAKKCYQQAETLAAQLNRDDIPGIIWSNLSDIAYQEGKFQDSKVLSEKLLQWANSRKDVRMAAYARVSLGIVLIRLGQPDLADNYFHDGIRYFESEKQLVDMREYYGIRAVALAAAGDFKRAYYSLEKKLDYSTEIDQNSRGHDAAELRELLKTEQREKENLELRQQAQQSRVAVKEAQLRIQRWWLLAGLLGVFLLAAIQVIWFSRRKNQLLERENQHLDRERYLDALTGLHNWRYLMDRKAQMWAHALQEHQRGRCAAIMIIDADFFKKVNDTFGHAAGDAALIEIANRLKRNIRETDLLVRWGGEEFVIFTDAPNQEGLINQIDRLLKDFKPFPLNFEEQQITLSVSIGYALMPLSWADQSHADIDQSLIMADSALYMAKSRGRNRAIGVHLLRQQKLDRQQILQDLSLTEGAGEAILVESVGPK</sequence>
<proteinExistence type="predicted"/>
<dbReference type="NCBIfam" id="TIGR00254">
    <property type="entry name" value="GGDEF"/>
    <property type="match status" value="1"/>
</dbReference>
<evidence type="ECO:0000256" key="1">
    <source>
        <dbReference type="ARBA" id="ARBA00012528"/>
    </source>
</evidence>
<dbReference type="Proteomes" id="UP000653343">
    <property type="component" value="Unassembled WGS sequence"/>
</dbReference>
<dbReference type="SMART" id="SM00267">
    <property type="entry name" value="GGDEF"/>
    <property type="match status" value="1"/>
</dbReference>
<dbReference type="Gene3D" id="1.25.40.10">
    <property type="entry name" value="Tetratricopeptide repeat domain"/>
    <property type="match status" value="2"/>
</dbReference>
<feature type="transmembrane region" description="Helical" evidence="4">
    <location>
        <begin position="410"/>
        <end position="430"/>
    </location>
</feature>
<evidence type="ECO:0000256" key="3">
    <source>
        <dbReference type="SAM" id="Coils"/>
    </source>
</evidence>
<comment type="catalytic activity">
    <reaction evidence="2">
        <text>2 GTP = 3',3'-c-di-GMP + 2 diphosphate</text>
        <dbReference type="Rhea" id="RHEA:24898"/>
        <dbReference type="ChEBI" id="CHEBI:33019"/>
        <dbReference type="ChEBI" id="CHEBI:37565"/>
        <dbReference type="ChEBI" id="CHEBI:58805"/>
        <dbReference type="EC" id="2.7.7.65"/>
    </reaction>
</comment>
<keyword evidence="4" id="KW-1133">Transmembrane helix</keyword>
<protein>
    <recommendedName>
        <fullName evidence="1">diguanylate cyclase</fullName>
        <ecNumber evidence="1">2.7.7.65</ecNumber>
    </recommendedName>
</protein>
<comment type="caution">
    <text evidence="6">The sequence shown here is derived from an EMBL/GenBank/DDBJ whole genome shotgun (WGS) entry which is preliminary data.</text>
</comment>
<dbReference type="InterPro" id="IPR019734">
    <property type="entry name" value="TPR_rpt"/>
</dbReference>
<evidence type="ECO:0000313" key="7">
    <source>
        <dbReference type="Proteomes" id="UP000653343"/>
    </source>
</evidence>
<name>A0ABQ2XSX3_9BURK</name>
<dbReference type="InterPro" id="IPR050469">
    <property type="entry name" value="Diguanylate_Cyclase"/>
</dbReference>
<dbReference type="InterPro" id="IPR011990">
    <property type="entry name" value="TPR-like_helical_dom_sf"/>
</dbReference>
<dbReference type="InterPro" id="IPR029787">
    <property type="entry name" value="Nucleotide_cyclase"/>
</dbReference>
<organism evidence="6 7">
    <name type="scientific">Undibacterium squillarum</name>
    <dbReference type="NCBI Taxonomy" id="1131567"/>
    <lineage>
        <taxon>Bacteria</taxon>
        <taxon>Pseudomonadati</taxon>
        <taxon>Pseudomonadota</taxon>
        <taxon>Betaproteobacteria</taxon>
        <taxon>Burkholderiales</taxon>
        <taxon>Oxalobacteraceae</taxon>
        <taxon>Undibacterium</taxon>
    </lineage>
</organism>
<keyword evidence="3" id="KW-0175">Coiled coil</keyword>
<evidence type="ECO:0000259" key="5">
    <source>
        <dbReference type="PROSITE" id="PS50887"/>
    </source>
</evidence>
<dbReference type="CDD" id="cd01949">
    <property type="entry name" value="GGDEF"/>
    <property type="match status" value="1"/>
</dbReference>
<dbReference type="PROSITE" id="PS50887">
    <property type="entry name" value="GGDEF"/>
    <property type="match status" value="1"/>
</dbReference>
<evidence type="ECO:0000256" key="2">
    <source>
        <dbReference type="ARBA" id="ARBA00034247"/>
    </source>
</evidence>
<dbReference type="PANTHER" id="PTHR45138">
    <property type="entry name" value="REGULATORY COMPONENTS OF SENSORY TRANSDUCTION SYSTEM"/>
    <property type="match status" value="1"/>
</dbReference>
<feature type="domain" description="GGDEF" evidence="5">
    <location>
        <begin position="482"/>
        <end position="620"/>
    </location>
</feature>
<keyword evidence="4" id="KW-0812">Transmembrane</keyword>
<feature type="coiled-coil region" evidence="3">
    <location>
        <begin position="370"/>
        <end position="406"/>
    </location>
</feature>
<dbReference type="SUPFAM" id="SSF48452">
    <property type="entry name" value="TPR-like"/>
    <property type="match status" value="2"/>
</dbReference>
<dbReference type="EMBL" id="BMYU01000001">
    <property type="protein sequence ID" value="GGX29440.1"/>
    <property type="molecule type" value="Genomic_DNA"/>
</dbReference>
<gene>
    <name evidence="6" type="ORF">GCM10010946_02920</name>
</gene>
<keyword evidence="4" id="KW-0472">Membrane</keyword>
<keyword evidence="7" id="KW-1185">Reference proteome</keyword>
<reference evidence="7" key="1">
    <citation type="journal article" date="2019" name="Int. J. Syst. Evol. Microbiol.">
        <title>The Global Catalogue of Microorganisms (GCM) 10K type strain sequencing project: providing services to taxonomists for standard genome sequencing and annotation.</title>
        <authorList>
            <consortium name="The Broad Institute Genomics Platform"/>
            <consortium name="The Broad Institute Genome Sequencing Center for Infectious Disease"/>
            <person name="Wu L."/>
            <person name="Ma J."/>
        </authorList>
    </citation>
    <scope>NUCLEOTIDE SEQUENCE [LARGE SCALE GENOMIC DNA]</scope>
    <source>
        <strain evidence="7">KCTC 23917</strain>
    </source>
</reference>
<dbReference type="Gene3D" id="3.30.70.270">
    <property type="match status" value="1"/>
</dbReference>
<dbReference type="PANTHER" id="PTHR45138:SF9">
    <property type="entry name" value="DIGUANYLATE CYCLASE DGCM-RELATED"/>
    <property type="match status" value="1"/>
</dbReference>
<evidence type="ECO:0000256" key="4">
    <source>
        <dbReference type="SAM" id="Phobius"/>
    </source>
</evidence>
<dbReference type="InterPro" id="IPR043128">
    <property type="entry name" value="Rev_trsase/Diguanyl_cyclase"/>
</dbReference>
<evidence type="ECO:0000313" key="6">
    <source>
        <dbReference type="EMBL" id="GGX29440.1"/>
    </source>
</evidence>
<accession>A0ABQ2XSX3</accession>
<dbReference type="InterPro" id="IPR000160">
    <property type="entry name" value="GGDEF_dom"/>
</dbReference>
<dbReference type="Pfam" id="PF00990">
    <property type="entry name" value="GGDEF"/>
    <property type="match status" value="1"/>
</dbReference>
<dbReference type="EC" id="2.7.7.65" evidence="1"/>
<dbReference type="SMART" id="SM00028">
    <property type="entry name" value="TPR"/>
    <property type="match status" value="4"/>
</dbReference>